<keyword evidence="3" id="KW-1185">Reference proteome</keyword>
<comment type="caution">
    <text evidence="2">The sequence shown here is derived from an EMBL/GenBank/DDBJ whole genome shotgun (WGS) entry which is preliminary data.</text>
</comment>
<gene>
    <name evidence="2" type="ORF">E1I69_01155</name>
</gene>
<sequence length="200" mass="22681">MKKRILITGIIGVICLGFTQLLPVLASEDMDNNNKKERTVSTSNENKKTPELTIKEEQIQNTEEATNPKPSSDFRRPVRESEQLQNLAKDLGIDTEGKTQEKIETEIRSTMLQQKAKEIGIEVDGKSEEAIISDLKVKYSEKPELTEPSSNKYEELRIIPDSRRNKIIDAAKQHGIKTDGKEFDEIVEELKTVLLQDKGE</sequence>
<dbReference type="RefSeq" id="WP_136377807.1">
    <property type="nucleotide sequence ID" value="NZ_SLUB01000001.1"/>
</dbReference>
<proteinExistence type="predicted"/>
<feature type="region of interest" description="Disordered" evidence="1">
    <location>
        <begin position="33"/>
        <end position="79"/>
    </location>
</feature>
<dbReference type="Proteomes" id="UP000306477">
    <property type="component" value="Unassembled WGS sequence"/>
</dbReference>
<dbReference type="OrthoDB" id="2888727at2"/>
<reference evidence="2 3" key="1">
    <citation type="journal article" date="2019" name="Indoor Air">
        <title>Impacts of indoor surface finishes on bacterial viability.</title>
        <authorList>
            <person name="Hu J."/>
            <person name="Maamar S.B."/>
            <person name="Glawe A.J."/>
            <person name="Gottel N."/>
            <person name="Gilbert J.A."/>
            <person name="Hartmann E.M."/>
        </authorList>
    </citation>
    <scope>NUCLEOTIDE SEQUENCE [LARGE SCALE GENOMIC DNA]</scope>
    <source>
        <strain evidence="2 3">AF060A6</strain>
    </source>
</reference>
<evidence type="ECO:0000313" key="2">
    <source>
        <dbReference type="EMBL" id="THE15492.1"/>
    </source>
</evidence>
<name>A0A4S3Q1Z0_9BACI</name>
<protein>
    <submittedName>
        <fullName evidence="2">Uncharacterized protein</fullName>
    </submittedName>
</protein>
<dbReference type="AlphaFoldDB" id="A0A4S3Q1Z0"/>
<feature type="compositionally biased region" description="Polar residues" evidence="1">
    <location>
        <begin position="59"/>
        <end position="70"/>
    </location>
</feature>
<accession>A0A4S3Q1Z0</accession>
<dbReference type="EMBL" id="SLUB01000001">
    <property type="protein sequence ID" value="THE15492.1"/>
    <property type="molecule type" value="Genomic_DNA"/>
</dbReference>
<evidence type="ECO:0000313" key="3">
    <source>
        <dbReference type="Proteomes" id="UP000306477"/>
    </source>
</evidence>
<organism evidence="2 3">
    <name type="scientific">Bacillus timonensis</name>
    <dbReference type="NCBI Taxonomy" id="1033734"/>
    <lineage>
        <taxon>Bacteria</taxon>
        <taxon>Bacillati</taxon>
        <taxon>Bacillota</taxon>
        <taxon>Bacilli</taxon>
        <taxon>Bacillales</taxon>
        <taxon>Bacillaceae</taxon>
        <taxon>Bacillus</taxon>
    </lineage>
</organism>
<evidence type="ECO:0000256" key="1">
    <source>
        <dbReference type="SAM" id="MobiDB-lite"/>
    </source>
</evidence>
<feature type="compositionally biased region" description="Basic and acidic residues" evidence="1">
    <location>
        <begin position="33"/>
        <end position="58"/>
    </location>
</feature>